<dbReference type="GO" id="GO:0090374">
    <property type="term" value="P:oligopeptide export from mitochondrion"/>
    <property type="evidence" value="ECO:0007669"/>
    <property type="project" value="TreeGrafter"/>
</dbReference>
<dbReference type="FunFam" id="3.40.50.300:FF:000479">
    <property type="entry name" value="Multidrug resistance protein 1A"/>
    <property type="match status" value="1"/>
</dbReference>
<keyword evidence="7" id="KW-0067">ATP-binding</keyword>
<dbReference type="InterPro" id="IPR017871">
    <property type="entry name" value="ABC_transporter-like_CS"/>
</dbReference>
<dbReference type="Pfam" id="PF00005">
    <property type="entry name" value="ABC_tran"/>
    <property type="match status" value="1"/>
</dbReference>
<keyword evidence="6" id="KW-0547">Nucleotide-binding</keyword>
<dbReference type="InterPro" id="IPR027417">
    <property type="entry name" value="P-loop_NTPase"/>
</dbReference>
<dbReference type="PANTHER" id="PTHR43394:SF27">
    <property type="entry name" value="ATP-DEPENDENT TRANSLOCASE ABCB1-LIKE"/>
    <property type="match status" value="1"/>
</dbReference>
<keyword evidence="8" id="KW-1278">Translocase</keyword>
<dbReference type="SUPFAM" id="SSF90123">
    <property type="entry name" value="ABC transporter transmembrane region"/>
    <property type="match status" value="1"/>
</dbReference>
<comment type="similarity">
    <text evidence="2">Belongs to the ABC transporter superfamily. ABCB family. Multidrug resistance exporter (TC 3.A.1.201) subfamily.</text>
</comment>
<organism evidence="12 13">
    <name type="scientific">Paramuricea clavata</name>
    <name type="common">Red gorgonian</name>
    <name type="synonym">Violescent sea-whip</name>
    <dbReference type="NCBI Taxonomy" id="317549"/>
    <lineage>
        <taxon>Eukaryota</taxon>
        <taxon>Metazoa</taxon>
        <taxon>Cnidaria</taxon>
        <taxon>Anthozoa</taxon>
        <taxon>Octocorallia</taxon>
        <taxon>Malacalcyonacea</taxon>
        <taxon>Plexauridae</taxon>
        <taxon>Paramuricea</taxon>
    </lineage>
</organism>
<name>A0A6S7HU55_PARCT</name>
<dbReference type="InterPro" id="IPR003439">
    <property type="entry name" value="ABC_transporter-like_ATP-bd"/>
</dbReference>
<dbReference type="PANTHER" id="PTHR43394">
    <property type="entry name" value="ATP-DEPENDENT PERMEASE MDL1, MITOCHONDRIAL"/>
    <property type="match status" value="1"/>
</dbReference>
<comment type="subcellular location">
    <subcellularLocation>
        <location evidence="1">Membrane</location>
        <topology evidence="1">Multi-pass membrane protein</topology>
    </subcellularLocation>
</comment>
<keyword evidence="3" id="KW-0813">Transport</keyword>
<dbReference type="OrthoDB" id="6500128at2759"/>
<dbReference type="GO" id="GO:0015421">
    <property type="term" value="F:ABC-type oligopeptide transporter activity"/>
    <property type="evidence" value="ECO:0007669"/>
    <property type="project" value="TreeGrafter"/>
</dbReference>
<dbReference type="GO" id="GO:0005524">
    <property type="term" value="F:ATP binding"/>
    <property type="evidence" value="ECO:0007669"/>
    <property type="project" value="UniProtKB-KW"/>
</dbReference>
<comment type="caution">
    <text evidence="12">The sequence shown here is derived from an EMBL/GenBank/DDBJ whole genome shotgun (WGS) entry which is preliminary data.</text>
</comment>
<keyword evidence="13" id="KW-1185">Reference proteome</keyword>
<evidence type="ECO:0000313" key="12">
    <source>
        <dbReference type="EMBL" id="CAB4008047.1"/>
    </source>
</evidence>
<evidence type="ECO:0000256" key="4">
    <source>
        <dbReference type="ARBA" id="ARBA00022692"/>
    </source>
</evidence>
<gene>
    <name evidence="12" type="ORF">PACLA_8A062409</name>
</gene>
<evidence type="ECO:0000256" key="3">
    <source>
        <dbReference type="ARBA" id="ARBA00022448"/>
    </source>
</evidence>
<evidence type="ECO:0000313" key="13">
    <source>
        <dbReference type="Proteomes" id="UP001152795"/>
    </source>
</evidence>
<protein>
    <submittedName>
        <fullName evidence="12">Multidrug resistance 1-like</fullName>
    </submittedName>
</protein>
<dbReference type="GO" id="GO:0005743">
    <property type="term" value="C:mitochondrial inner membrane"/>
    <property type="evidence" value="ECO:0007669"/>
    <property type="project" value="TreeGrafter"/>
</dbReference>
<keyword evidence="5" id="KW-0677">Repeat</keyword>
<evidence type="ECO:0000256" key="5">
    <source>
        <dbReference type="ARBA" id="ARBA00022737"/>
    </source>
</evidence>
<evidence type="ECO:0000256" key="11">
    <source>
        <dbReference type="ARBA" id="ARBA00023180"/>
    </source>
</evidence>
<dbReference type="Gene3D" id="1.20.1560.10">
    <property type="entry name" value="ABC transporter type 1, transmembrane domain"/>
    <property type="match status" value="1"/>
</dbReference>
<dbReference type="Proteomes" id="UP001152795">
    <property type="component" value="Unassembled WGS sequence"/>
</dbReference>
<dbReference type="Gene3D" id="3.40.50.300">
    <property type="entry name" value="P-loop containing nucleotide triphosphate hydrolases"/>
    <property type="match status" value="1"/>
</dbReference>
<dbReference type="InterPro" id="IPR039421">
    <property type="entry name" value="Type_1_exporter"/>
</dbReference>
<dbReference type="CDD" id="cd03249">
    <property type="entry name" value="ABC_MTABC3_MDL1_MDL2"/>
    <property type="match status" value="1"/>
</dbReference>
<evidence type="ECO:0000256" key="6">
    <source>
        <dbReference type="ARBA" id="ARBA00022741"/>
    </source>
</evidence>
<reference evidence="12" key="1">
    <citation type="submission" date="2020-04" db="EMBL/GenBank/DDBJ databases">
        <authorList>
            <person name="Alioto T."/>
            <person name="Alioto T."/>
            <person name="Gomez Garrido J."/>
        </authorList>
    </citation>
    <scope>NUCLEOTIDE SEQUENCE</scope>
    <source>
        <strain evidence="12">A484AB</strain>
    </source>
</reference>
<dbReference type="PROSITE" id="PS50893">
    <property type="entry name" value="ABC_TRANSPORTER_2"/>
    <property type="match status" value="1"/>
</dbReference>
<evidence type="ECO:0000256" key="8">
    <source>
        <dbReference type="ARBA" id="ARBA00022967"/>
    </source>
</evidence>
<dbReference type="InterPro" id="IPR011527">
    <property type="entry name" value="ABC1_TM_dom"/>
</dbReference>
<keyword evidence="10" id="KW-0472">Membrane</keyword>
<accession>A0A6S7HU55</accession>
<keyword evidence="4" id="KW-0812">Transmembrane</keyword>
<proteinExistence type="inferred from homology"/>
<sequence length="459" mass="50445">MNAPEWKHLFVGCIGSGLWGAYPFMYGIAFGRIYEAFGKNTQDPEQRDAMDDDAWNLLIFYFCIAVGVALGAFLRVAEETLSNIQTVVSLGKEDEFFERYRAAWYKPYKSAKRASQFSGMATGSMMGTIAISNAVVFRYGGYLVMEGEVTVQEMMTSIITVLITAIMIGQVVSMTPDYQKAKHAADRIFHLIGSVPHIDSFSDAGKRPSSCEGDIDFANVRFRYPTRSDIKVLRDFTLSIKPGQTVALVGTSGCGKSTSVALVERLYDINSGSLTIDGDDVRELNLKWLRSQIGIVSQEPVLFDLSIRDNIAYGDTTRTFSDGEIQEAARSANIHDFISALPNGYDTIVGDKGTLISGGQKQRIAIARALIRDPKILLLDEATSALDTESEKVVQEALDKASIGRTTLIIAHRLSTIHHADSIVVIRKGRVVERGTHQQLLALKGIYHALHKAQSLAGK</sequence>
<dbReference type="InterPro" id="IPR003593">
    <property type="entry name" value="AAA+_ATPase"/>
</dbReference>
<evidence type="ECO:0000256" key="2">
    <source>
        <dbReference type="ARBA" id="ARBA00007577"/>
    </source>
</evidence>
<dbReference type="AlphaFoldDB" id="A0A6S7HU55"/>
<evidence type="ECO:0000256" key="9">
    <source>
        <dbReference type="ARBA" id="ARBA00022989"/>
    </source>
</evidence>
<dbReference type="InterPro" id="IPR036640">
    <property type="entry name" value="ABC1_TM_sf"/>
</dbReference>
<evidence type="ECO:0000256" key="10">
    <source>
        <dbReference type="ARBA" id="ARBA00023136"/>
    </source>
</evidence>
<dbReference type="SMART" id="SM00382">
    <property type="entry name" value="AAA"/>
    <property type="match status" value="1"/>
</dbReference>
<dbReference type="SUPFAM" id="SSF52540">
    <property type="entry name" value="P-loop containing nucleoside triphosphate hydrolases"/>
    <property type="match status" value="1"/>
</dbReference>
<dbReference type="PROSITE" id="PS00211">
    <property type="entry name" value="ABC_TRANSPORTER_1"/>
    <property type="match status" value="1"/>
</dbReference>
<dbReference type="PROSITE" id="PS50929">
    <property type="entry name" value="ABC_TM1F"/>
    <property type="match status" value="1"/>
</dbReference>
<evidence type="ECO:0000256" key="1">
    <source>
        <dbReference type="ARBA" id="ARBA00004141"/>
    </source>
</evidence>
<keyword evidence="11" id="KW-0325">Glycoprotein</keyword>
<keyword evidence="9" id="KW-1133">Transmembrane helix</keyword>
<dbReference type="Pfam" id="PF00664">
    <property type="entry name" value="ABC_membrane"/>
    <property type="match status" value="1"/>
</dbReference>
<dbReference type="GO" id="GO:0016887">
    <property type="term" value="F:ATP hydrolysis activity"/>
    <property type="evidence" value="ECO:0007669"/>
    <property type="project" value="InterPro"/>
</dbReference>
<evidence type="ECO:0000256" key="7">
    <source>
        <dbReference type="ARBA" id="ARBA00022840"/>
    </source>
</evidence>
<dbReference type="EMBL" id="CACRXK020006003">
    <property type="protein sequence ID" value="CAB4008047.1"/>
    <property type="molecule type" value="Genomic_DNA"/>
</dbReference>